<dbReference type="InterPro" id="IPR012877">
    <property type="entry name" value="Dhs-27"/>
</dbReference>
<keyword evidence="1" id="KW-0812">Transmembrane</keyword>
<dbReference type="SMART" id="SM00587">
    <property type="entry name" value="CHK"/>
    <property type="match status" value="1"/>
</dbReference>
<keyword evidence="4" id="KW-1185">Reference proteome</keyword>
<reference evidence="5" key="2">
    <citation type="submission" date="2019-09" db="UniProtKB">
        <authorList>
            <consortium name="WormBaseParasite"/>
        </authorList>
    </citation>
    <scope>IDENTIFICATION</scope>
</reference>
<proteinExistence type="predicted"/>
<dbReference type="Proteomes" id="UP000050761">
    <property type="component" value="Unassembled WGS sequence"/>
</dbReference>
<dbReference type="OrthoDB" id="5915577at2759"/>
<feature type="transmembrane region" description="Helical" evidence="1">
    <location>
        <begin position="74"/>
        <end position="97"/>
    </location>
</feature>
<protein>
    <submittedName>
        <fullName evidence="5">CHK domain-containing protein</fullName>
    </submittedName>
</protein>
<evidence type="ECO:0000256" key="1">
    <source>
        <dbReference type="SAM" id="Phobius"/>
    </source>
</evidence>
<accession>A0A183FF84</accession>
<evidence type="ECO:0000313" key="5">
    <source>
        <dbReference type="WBParaSite" id="HPBE_0000514101-mRNA-1"/>
    </source>
</evidence>
<organism evidence="4 5">
    <name type="scientific">Heligmosomoides polygyrus</name>
    <name type="common">Parasitic roundworm</name>
    <dbReference type="NCBI Taxonomy" id="6339"/>
    <lineage>
        <taxon>Eukaryota</taxon>
        <taxon>Metazoa</taxon>
        <taxon>Ecdysozoa</taxon>
        <taxon>Nematoda</taxon>
        <taxon>Chromadorea</taxon>
        <taxon>Rhabditida</taxon>
        <taxon>Rhabditina</taxon>
        <taxon>Rhabditomorpha</taxon>
        <taxon>Strongyloidea</taxon>
        <taxon>Heligmosomidae</taxon>
        <taxon>Heligmosomoides</taxon>
    </lineage>
</organism>
<dbReference type="PANTHER" id="PTHR23020">
    <property type="entry name" value="UNCHARACTERIZED NUCLEAR HORMONE RECEPTOR-RELATED"/>
    <property type="match status" value="1"/>
</dbReference>
<gene>
    <name evidence="3" type="ORF">HPBE_LOCUS5142</name>
</gene>
<name>A0A183FF84_HELPZ</name>
<dbReference type="InterPro" id="IPR011009">
    <property type="entry name" value="Kinase-like_dom_sf"/>
</dbReference>
<dbReference type="InterPro" id="IPR015897">
    <property type="entry name" value="CHK_kinase-like"/>
</dbReference>
<dbReference type="Gene3D" id="3.90.1200.10">
    <property type="match status" value="1"/>
</dbReference>
<keyword evidence="1" id="KW-1133">Transmembrane helix</keyword>
<dbReference type="SUPFAM" id="SSF56112">
    <property type="entry name" value="Protein kinase-like (PK-like)"/>
    <property type="match status" value="1"/>
</dbReference>
<evidence type="ECO:0000313" key="3">
    <source>
        <dbReference type="EMBL" id="VDO63521.1"/>
    </source>
</evidence>
<dbReference type="InterPro" id="IPR052961">
    <property type="entry name" value="Oxido-Kinase-like_Enzymes"/>
</dbReference>
<dbReference type="EMBL" id="UZAH01025419">
    <property type="protein sequence ID" value="VDO63521.1"/>
    <property type="molecule type" value="Genomic_DNA"/>
</dbReference>
<accession>A0A3P7WR53</accession>
<sequence length="294" mass="34103">MTVLNLYTPADGLFGTHVTWTDIEEDMQRELDTEAMFGPEKTVRDIGEGNGFMSKMLLVEPDWQKKDRELPKKFVVKVGSTCIVSLINCGLPLYFIYCSREFSESNQLKGYIIMEYLESIKAVHVFENVTPKEVKQVSMDRVLCHGDLWSTNILWRPNGDELNLAAIIDYQIGHFGCSATDLVRLFCACLSGKDRRAHWEDLVEDFYGYLKEEVGDKRMPYTLEQLKEAYRRYFPMGSAMIVPMIGPLFDAIFKTIALRFPYYMVTVMEKTASLLDDMFYYHDRNARIKNDNKF</sequence>
<dbReference type="WBParaSite" id="HPBE_0000514101-mRNA-1">
    <property type="protein sequence ID" value="HPBE_0000514101-mRNA-1"/>
    <property type="gene ID" value="HPBE_0000514101"/>
</dbReference>
<evidence type="ECO:0000259" key="2">
    <source>
        <dbReference type="SMART" id="SM00587"/>
    </source>
</evidence>
<dbReference type="AlphaFoldDB" id="A0A183FF84"/>
<keyword evidence="1" id="KW-0472">Membrane</keyword>
<reference evidence="3 4" key="1">
    <citation type="submission" date="2018-11" db="EMBL/GenBank/DDBJ databases">
        <authorList>
            <consortium name="Pathogen Informatics"/>
        </authorList>
    </citation>
    <scope>NUCLEOTIDE SEQUENCE [LARGE SCALE GENOMIC DNA]</scope>
</reference>
<feature type="domain" description="CHK kinase-like" evidence="2">
    <location>
        <begin position="53"/>
        <end position="216"/>
    </location>
</feature>
<dbReference type="Pfam" id="PF07914">
    <property type="entry name" value="DUF1679"/>
    <property type="match status" value="2"/>
</dbReference>
<dbReference type="PANTHER" id="PTHR23020:SF8">
    <property type="entry name" value="CHK KINASE-LIKE DOMAIN-CONTAINING PROTEIN"/>
    <property type="match status" value="1"/>
</dbReference>
<evidence type="ECO:0000313" key="4">
    <source>
        <dbReference type="Proteomes" id="UP000050761"/>
    </source>
</evidence>